<dbReference type="InterPro" id="IPR036165">
    <property type="entry name" value="YefM-like_sf"/>
</dbReference>
<dbReference type="PANTHER" id="PTHR35377:SF5">
    <property type="entry name" value="ANTITOXIN VAPB46"/>
    <property type="match status" value="1"/>
</dbReference>
<dbReference type="NCBIfam" id="TIGR01552">
    <property type="entry name" value="phd_fam"/>
    <property type="match status" value="1"/>
</dbReference>
<evidence type="ECO:0000313" key="4">
    <source>
        <dbReference type="Proteomes" id="UP001521931"/>
    </source>
</evidence>
<sequence>MDSVTVRDLRNRSADVLARVARGESLTVTRDGEPVATVAPLPRRRLTATELVRRRQALPHVDARSLQADIDALLDPSL</sequence>
<dbReference type="PANTHER" id="PTHR35377">
    <property type="entry name" value="ANTITOXIN VAPB49-RELATED-RELATED"/>
    <property type="match status" value="1"/>
</dbReference>
<keyword evidence="4" id="KW-1185">Reference proteome</keyword>
<evidence type="ECO:0000256" key="1">
    <source>
        <dbReference type="ARBA" id="ARBA00009981"/>
    </source>
</evidence>
<dbReference type="Gene3D" id="3.40.1620.10">
    <property type="entry name" value="YefM-like domain"/>
    <property type="match status" value="1"/>
</dbReference>
<accession>A0ABS9Q3E6</accession>
<organism evidence="3 4">
    <name type="scientific">Arsenicicoccus bolidensis</name>
    <dbReference type="NCBI Taxonomy" id="229480"/>
    <lineage>
        <taxon>Bacteria</taxon>
        <taxon>Bacillati</taxon>
        <taxon>Actinomycetota</taxon>
        <taxon>Actinomycetes</taxon>
        <taxon>Micrococcales</taxon>
        <taxon>Intrasporangiaceae</taxon>
        <taxon>Arsenicicoccus</taxon>
    </lineage>
</organism>
<name>A0ABS9Q3E6_9MICO</name>
<dbReference type="RefSeq" id="WP_239264641.1">
    <property type="nucleotide sequence ID" value="NZ_JAKRCV010000033.1"/>
</dbReference>
<gene>
    <name evidence="3" type="ORF">MHL29_10985</name>
</gene>
<comment type="caution">
    <text evidence="3">The sequence shown here is derived from an EMBL/GenBank/DDBJ whole genome shotgun (WGS) entry which is preliminary data.</text>
</comment>
<evidence type="ECO:0000256" key="2">
    <source>
        <dbReference type="RuleBase" id="RU362080"/>
    </source>
</evidence>
<comment type="similarity">
    <text evidence="1 2">Belongs to the phD/YefM antitoxin family.</text>
</comment>
<evidence type="ECO:0000313" key="3">
    <source>
        <dbReference type="EMBL" id="MCG7322401.1"/>
    </source>
</evidence>
<dbReference type="SUPFAM" id="SSF143120">
    <property type="entry name" value="YefM-like"/>
    <property type="match status" value="1"/>
</dbReference>
<dbReference type="EMBL" id="JAKRCV010000033">
    <property type="protein sequence ID" value="MCG7322401.1"/>
    <property type="molecule type" value="Genomic_DNA"/>
</dbReference>
<dbReference type="InterPro" id="IPR051416">
    <property type="entry name" value="phD-YefM_TA_antitoxins"/>
</dbReference>
<protein>
    <recommendedName>
        <fullName evidence="2">Antitoxin</fullName>
    </recommendedName>
</protein>
<dbReference type="InterPro" id="IPR006442">
    <property type="entry name" value="Antitoxin_Phd/YefM"/>
</dbReference>
<comment type="function">
    <text evidence="2">Antitoxin component of a type II toxin-antitoxin (TA) system.</text>
</comment>
<dbReference type="Proteomes" id="UP001521931">
    <property type="component" value="Unassembled WGS sequence"/>
</dbReference>
<proteinExistence type="inferred from homology"/>
<reference evidence="3 4" key="1">
    <citation type="submission" date="2022-02" db="EMBL/GenBank/DDBJ databases">
        <title>Uncovering new skin microbiome diversity through culturing and metagenomics.</title>
        <authorList>
            <person name="Conlan S."/>
            <person name="Deming C."/>
            <person name="Nisc Comparative Sequencing Program N."/>
            <person name="Segre J.A."/>
        </authorList>
    </citation>
    <scope>NUCLEOTIDE SEQUENCE [LARGE SCALE GENOMIC DNA]</scope>
    <source>
        <strain evidence="3 4">ACRQZ</strain>
    </source>
</reference>
<dbReference type="Pfam" id="PF02604">
    <property type="entry name" value="PhdYeFM_antitox"/>
    <property type="match status" value="1"/>
</dbReference>